<protein>
    <submittedName>
        <fullName evidence="1">Uncharacterized protein</fullName>
    </submittedName>
</protein>
<proteinExistence type="predicted"/>
<name>A0A2G1VG51_9GAMM</name>
<evidence type="ECO:0000313" key="1">
    <source>
        <dbReference type="EMBL" id="PHQ25499.1"/>
    </source>
</evidence>
<evidence type="ECO:0000313" key="2">
    <source>
        <dbReference type="Proteomes" id="UP000229044"/>
    </source>
</evidence>
<sequence length="195" mass="22493">MKNAILSEVSKENFRLSQAALETIEHKIASMEMNVGLVIMPIERSKKDELLSDQIKFIREITNRYRTISLGLEKCANFHRYLFETGLVKNIDFDSTVIEKEVNGFINEYVLYKNFEDAISESLDDEGSLKQPGPDGVAMFRRRILDIKHNLDINKKDISIVETVLQHHLPPRATLAILTHAPEEWKNRISLKAKR</sequence>
<dbReference type="EMBL" id="NTFI01000003">
    <property type="protein sequence ID" value="PHQ25499.1"/>
    <property type="molecule type" value="Genomic_DNA"/>
</dbReference>
<accession>A0A2G1VG51</accession>
<dbReference type="AlphaFoldDB" id="A0A2G1VG51"/>
<organism evidence="1 2">
    <name type="scientific">Marinobacter guineae</name>
    <dbReference type="NCBI Taxonomy" id="432303"/>
    <lineage>
        <taxon>Bacteria</taxon>
        <taxon>Pseudomonadati</taxon>
        <taxon>Pseudomonadota</taxon>
        <taxon>Gammaproteobacteria</taxon>
        <taxon>Pseudomonadales</taxon>
        <taxon>Marinobacteraceae</taxon>
        <taxon>Marinobacter</taxon>
    </lineage>
</organism>
<comment type="caution">
    <text evidence="1">The sequence shown here is derived from an EMBL/GenBank/DDBJ whole genome shotgun (WGS) entry which is preliminary data.</text>
</comment>
<reference evidence="1 2" key="1">
    <citation type="submission" date="2017-09" db="EMBL/GenBank/DDBJ databases">
        <title>The draft genome sequences of Marinobacter guineae M3B.</title>
        <authorList>
            <person name="Cao J."/>
        </authorList>
    </citation>
    <scope>NUCLEOTIDE SEQUENCE [LARGE SCALE GENOMIC DNA]</scope>
    <source>
        <strain evidence="1 2">M3B</strain>
    </source>
</reference>
<dbReference type="Proteomes" id="UP000229044">
    <property type="component" value="Unassembled WGS sequence"/>
</dbReference>
<gene>
    <name evidence="1" type="ORF">CLH62_14350</name>
</gene>
<keyword evidence="2" id="KW-1185">Reference proteome</keyword>